<evidence type="ECO:0000256" key="10">
    <source>
        <dbReference type="ARBA" id="ARBA00022960"/>
    </source>
</evidence>
<comment type="cofactor">
    <cofactor evidence="16">
        <name>Mg(2+)</name>
        <dbReference type="ChEBI" id="CHEBI:18420"/>
    </cofactor>
    <cofactor evidence="16">
        <name>Mn(2+)</name>
        <dbReference type="ChEBI" id="CHEBI:29035"/>
    </cofactor>
    <text evidence="16">Binds 2 magnesium or manganese ions per subunit.</text>
</comment>
<evidence type="ECO:0000313" key="20">
    <source>
        <dbReference type="Proteomes" id="UP000244915"/>
    </source>
</evidence>
<feature type="binding site" evidence="16">
    <location>
        <position position="257"/>
    </location>
    <ligand>
        <name>Mg(2+)</name>
        <dbReference type="ChEBI" id="CHEBI:18420"/>
        <label>1</label>
    </ligand>
</feature>
<dbReference type="PANTHER" id="PTHR23132:SF23">
    <property type="entry name" value="D-ALANINE--D-ALANINE LIGASE B"/>
    <property type="match status" value="1"/>
</dbReference>
<dbReference type="InterPro" id="IPR011761">
    <property type="entry name" value="ATP-grasp"/>
</dbReference>
<feature type="binding site" evidence="16">
    <location>
        <position position="259"/>
    </location>
    <ligand>
        <name>Mg(2+)</name>
        <dbReference type="ChEBI" id="CHEBI:18420"/>
        <label>2</label>
    </ligand>
</feature>
<comment type="cofactor">
    <cofactor evidence="1">
        <name>Mn(2+)</name>
        <dbReference type="ChEBI" id="CHEBI:29035"/>
    </cofactor>
</comment>
<comment type="subcellular location">
    <subcellularLocation>
        <location evidence="3 14">Cytoplasm</location>
    </subcellularLocation>
</comment>
<feature type="active site" evidence="15">
    <location>
        <position position="137"/>
    </location>
</feature>
<dbReference type="GO" id="GO:0071555">
    <property type="term" value="P:cell wall organization"/>
    <property type="evidence" value="ECO:0007669"/>
    <property type="project" value="UniProtKB-KW"/>
</dbReference>
<evidence type="ECO:0000256" key="1">
    <source>
        <dbReference type="ARBA" id="ARBA00001936"/>
    </source>
</evidence>
<evidence type="ECO:0000256" key="6">
    <source>
        <dbReference type="ARBA" id="ARBA00022490"/>
    </source>
</evidence>
<dbReference type="Gene3D" id="3.30.470.20">
    <property type="entry name" value="ATP-grasp fold, B domain"/>
    <property type="match status" value="1"/>
</dbReference>
<comment type="function">
    <text evidence="2 14">Cell wall formation.</text>
</comment>
<evidence type="ECO:0000256" key="14">
    <source>
        <dbReference type="HAMAP-Rule" id="MF_00047"/>
    </source>
</evidence>
<dbReference type="UniPathway" id="UPA00219"/>
<dbReference type="GO" id="GO:0046872">
    <property type="term" value="F:metal ion binding"/>
    <property type="evidence" value="ECO:0007669"/>
    <property type="project" value="UniProtKB-KW"/>
</dbReference>
<feature type="active site" evidence="15">
    <location>
        <position position="11"/>
    </location>
</feature>
<evidence type="ECO:0000256" key="3">
    <source>
        <dbReference type="ARBA" id="ARBA00004496"/>
    </source>
</evidence>
<feature type="active site" evidence="15">
    <location>
        <position position="268"/>
    </location>
</feature>
<comment type="similarity">
    <text evidence="4 14">Belongs to the D-alanine--D-alanine ligase family.</text>
</comment>
<dbReference type="AlphaFoldDB" id="A0A2U8HAU8"/>
<dbReference type="InterPro" id="IPR013815">
    <property type="entry name" value="ATP_grasp_subdomain_1"/>
</dbReference>
<evidence type="ECO:0000259" key="18">
    <source>
        <dbReference type="PROSITE" id="PS50975"/>
    </source>
</evidence>
<keyword evidence="16" id="KW-0464">Manganese</keyword>
<proteinExistence type="inferred from homology"/>
<reference evidence="19 20" key="1">
    <citation type="submission" date="2017-06" db="EMBL/GenBank/DDBJ databases">
        <title>Yangia sp. YSBP01 complete genome sequence.</title>
        <authorList>
            <person name="Woo J.-H."/>
            <person name="Kim H.-S."/>
        </authorList>
    </citation>
    <scope>NUCLEOTIDE SEQUENCE [LARGE SCALE GENOMIC DNA]</scope>
    <source>
        <strain evidence="19 20">YSBP01</strain>
    </source>
</reference>
<dbReference type="KEGG" id="ypac:CEW88_05075"/>
<dbReference type="NCBIfam" id="TIGR01205">
    <property type="entry name" value="D_ala_D_alaTIGR"/>
    <property type="match status" value="1"/>
</dbReference>
<dbReference type="PANTHER" id="PTHR23132">
    <property type="entry name" value="D-ALANINE--D-ALANINE LIGASE"/>
    <property type="match status" value="1"/>
</dbReference>
<dbReference type="InterPro" id="IPR000291">
    <property type="entry name" value="D-Ala_lig_Van_CS"/>
</dbReference>
<dbReference type="Proteomes" id="UP000244915">
    <property type="component" value="Chromosome 1"/>
</dbReference>
<dbReference type="InterPro" id="IPR005905">
    <property type="entry name" value="D_ala_D_ala"/>
</dbReference>
<keyword evidence="6 14" id="KW-0963">Cytoplasm</keyword>
<dbReference type="Pfam" id="PF07478">
    <property type="entry name" value="Dala_Dala_lig_C"/>
    <property type="match status" value="1"/>
</dbReference>
<evidence type="ECO:0000256" key="5">
    <source>
        <dbReference type="ARBA" id="ARBA00012216"/>
    </source>
</evidence>
<evidence type="ECO:0000256" key="12">
    <source>
        <dbReference type="ARBA" id="ARBA00023316"/>
    </source>
</evidence>
<dbReference type="GO" id="GO:0008716">
    <property type="term" value="F:D-alanine-D-alanine ligase activity"/>
    <property type="evidence" value="ECO:0007669"/>
    <property type="project" value="UniProtKB-UniRule"/>
</dbReference>
<evidence type="ECO:0000256" key="15">
    <source>
        <dbReference type="PIRSR" id="PIRSR039102-1"/>
    </source>
</evidence>
<dbReference type="HAMAP" id="MF_00047">
    <property type="entry name" value="Dala_Dala_lig"/>
    <property type="match status" value="1"/>
</dbReference>
<dbReference type="Gene3D" id="3.40.50.20">
    <property type="match status" value="1"/>
</dbReference>
<evidence type="ECO:0000313" key="19">
    <source>
        <dbReference type="EMBL" id="AWI83089.1"/>
    </source>
</evidence>
<organism evidence="19 20">
    <name type="scientific">Alloyangia pacifica</name>
    <dbReference type="NCBI Taxonomy" id="311180"/>
    <lineage>
        <taxon>Bacteria</taxon>
        <taxon>Pseudomonadati</taxon>
        <taxon>Pseudomonadota</taxon>
        <taxon>Alphaproteobacteria</taxon>
        <taxon>Rhodobacterales</taxon>
        <taxon>Roseobacteraceae</taxon>
        <taxon>Alloyangia</taxon>
    </lineage>
</organism>
<gene>
    <name evidence="14" type="primary">ddl</name>
    <name evidence="19" type="ORF">CEW88_05075</name>
</gene>
<keyword evidence="9 17" id="KW-0067">ATP-binding</keyword>
<feature type="domain" description="ATP-grasp" evidence="18">
    <location>
        <begin position="97"/>
        <end position="290"/>
    </location>
</feature>
<dbReference type="Gene3D" id="3.30.1490.20">
    <property type="entry name" value="ATP-grasp fold, A domain"/>
    <property type="match status" value="1"/>
</dbReference>
<dbReference type="InterPro" id="IPR011095">
    <property type="entry name" value="Dala_Dala_lig_C"/>
</dbReference>
<dbReference type="GO" id="GO:0008360">
    <property type="term" value="P:regulation of cell shape"/>
    <property type="evidence" value="ECO:0007669"/>
    <property type="project" value="UniProtKB-KW"/>
</dbReference>
<evidence type="ECO:0000256" key="4">
    <source>
        <dbReference type="ARBA" id="ARBA00010871"/>
    </source>
</evidence>
<dbReference type="InterPro" id="IPR016185">
    <property type="entry name" value="PreATP-grasp_dom_sf"/>
</dbReference>
<keyword evidence="12 14" id="KW-0961">Cell wall biogenesis/degradation</keyword>
<name>A0A2U8HAU8_9RHOB</name>
<dbReference type="OrthoDB" id="9813261at2"/>
<dbReference type="SUPFAM" id="SSF52440">
    <property type="entry name" value="PreATP-grasp domain"/>
    <property type="match status" value="1"/>
</dbReference>
<accession>A0A2U8HAU8</accession>
<dbReference type="NCBIfam" id="NF002378">
    <property type="entry name" value="PRK01372.1"/>
    <property type="match status" value="1"/>
</dbReference>
<dbReference type="SUPFAM" id="SSF56059">
    <property type="entry name" value="Glutathione synthetase ATP-binding domain-like"/>
    <property type="match status" value="1"/>
</dbReference>
<dbReference type="PROSITE" id="PS00843">
    <property type="entry name" value="DALA_DALA_LIGASE_1"/>
    <property type="match status" value="1"/>
</dbReference>
<keyword evidence="7 14" id="KW-0436">Ligase</keyword>
<dbReference type="PROSITE" id="PS00844">
    <property type="entry name" value="DALA_DALA_LIGASE_2"/>
    <property type="match status" value="1"/>
</dbReference>
<evidence type="ECO:0000256" key="2">
    <source>
        <dbReference type="ARBA" id="ARBA00003921"/>
    </source>
</evidence>
<keyword evidence="8 17" id="KW-0547">Nucleotide-binding</keyword>
<keyword evidence="10 14" id="KW-0133">Cell shape</keyword>
<feature type="binding site" evidence="16">
    <location>
        <position position="257"/>
    </location>
    <ligand>
        <name>Mg(2+)</name>
        <dbReference type="ChEBI" id="CHEBI:18420"/>
        <label>2</label>
    </ligand>
</feature>
<evidence type="ECO:0000256" key="9">
    <source>
        <dbReference type="ARBA" id="ARBA00022840"/>
    </source>
</evidence>
<evidence type="ECO:0000256" key="11">
    <source>
        <dbReference type="ARBA" id="ARBA00022984"/>
    </source>
</evidence>
<keyword evidence="16" id="KW-0479">Metal-binding</keyword>
<evidence type="ECO:0000256" key="17">
    <source>
        <dbReference type="PROSITE-ProRule" id="PRU00409"/>
    </source>
</evidence>
<dbReference type="Pfam" id="PF01820">
    <property type="entry name" value="Dala_Dala_lig_N"/>
    <property type="match status" value="1"/>
</dbReference>
<comment type="pathway">
    <text evidence="14">Cell wall biogenesis; peptidoglycan biosynthesis.</text>
</comment>
<dbReference type="InterPro" id="IPR011127">
    <property type="entry name" value="Dala_Dala_lig_N"/>
</dbReference>
<evidence type="ECO:0000256" key="8">
    <source>
        <dbReference type="ARBA" id="ARBA00022741"/>
    </source>
</evidence>
<evidence type="ECO:0000256" key="16">
    <source>
        <dbReference type="PIRSR" id="PIRSR039102-3"/>
    </source>
</evidence>
<dbReference type="PROSITE" id="PS50975">
    <property type="entry name" value="ATP_GRASP"/>
    <property type="match status" value="1"/>
</dbReference>
<keyword evidence="11 14" id="KW-0573">Peptidoglycan synthesis</keyword>
<protein>
    <recommendedName>
        <fullName evidence="5 14">D-alanine--D-alanine ligase</fullName>
        <ecNumber evidence="5 14">6.3.2.4</ecNumber>
    </recommendedName>
    <alternativeName>
        <fullName evidence="14">D-Ala-D-Ala ligase</fullName>
    </alternativeName>
    <alternativeName>
        <fullName evidence="14">D-alanylalanine synthetase</fullName>
    </alternativeName>
</protein>
<dbReference type="PIRSF" id="PIRSF039102">
    <property type="entry name" value="Ddl/VanB"/>
    <property type="match status" value="1"/>
</dbReference>
<evidence type="ECO:0000256" key="7">
    <source>
        <dbReference type="ARBA" id="ARBA00022598"/>
    </source>
</evidence>
<dbReference type="GO" id="GO:0009252">
    <property type="term" value="P:peptidoglycan biosynthetic process"/>
    <property type="evidence" value="ECO:0007669"/>
    <property type="project" value="UniProtKB-UniRule"/>
</dbReference>
<feature type="binding site" evidence="16">
    <location>
        <position position="241"/>
    </location>
    <ligand>
        <name>Mg(2+)</name>
        <dbReference type="ChEBI" id="CHEBI:18420"/>
        <label>1</label>
    </ligand>
</feature>
<dbReference type="GO" id="GO:0005737">
    <property type="term" value="C:cytoplasm"/>
    <property type="evidence" value="ECO:0007669"/>
    <property type="project" value="UniProtKB-SubCell"/>
</dbReference>
<dbReference type="EMBL" id="CP022189">
    <property type="protein sequence ID" value="AWI83089.1"/>
    <property type="molecule type" value="Genomic_DNA"/>
</dbReference>
<keyword evidence="16" id="KW-0460">Magnesium</keyword>
<evidence type="ECO:0000256" key="13">
    <source>
        <dbReference type="ARBA" id="ARBA00047614"/>
    </source>
</evidence>
<dbReference type="EC" id="6.3.2.4" evidence="5 14"/>
<dbReference type="GO" id="GO:0005524">
    <property type="term" value="F:ATP binding"/>
    <property type="evidence" value="ECO:0007669"/>
    <property type="project" value="UniProtKB-UniRule"/>
</dbReference>
<comment type="catalytic activity">
    <reaction evidence="13 14">
        <text>2 D-alanine + ATP = D-alanyl-D-alanine + ADP + phosphate + H(+)</text>
        <dbReference type="Rhea" id="RHEA:11224"/>
        <dbReference type="ChEBI" id="CHEBI:15378"/>
        <dbReference type="ChEBI" id="CHEBI:30616"/>
        <dbReference type="ChEBI" id="CHEBI:43474"/>
        <dbReference type="ChEBI" id="CHEBI:57416"/>
        <dbReference type="ChEBI" id="CHEBI:57822"/>
        <dbReference type="ChEBI" id="CHEBI:456216"/>
        <dbReference type="EC" id="6.3.2.4"/>
    </reaction>
</comment>
<sequence>MAVLMGGPSAEREVSLSSGRECAAALRNEGFEVIDLDAGPDLAARLVDLSPDVVFNALHGRWGEDGCVQGLLEWMRIPYTHSGVLASAVAMDKERSKQVYRDVGLPVVDSLLASKAEVAASHLLPPPYVVKPYNEGSSVGVYLVMDGANQPPQLSEEMPETVMVETYAPGRELTTTVLGDRALTVTDIITEGWYDYDAKYKAGGSRHVVPAEIPQQIFDACLDYALRAHKALGCRGLSRTDFRWDESRGLDGLVLLETNTQPGMTPTSLAPEQAQACGMTFGALCRWMVEDASCDR</sequence>